<dbReference type="FunFam" id="3.30.70.270:FF:000001">
    <property type="entry name" value="Diguanylate cyclase domain protein"/>
    <property type="match status" value="1"/>
</dbReference>
<evidence type="ECO:0000256" key="2">
    <source>
        <dbReference type="ARBA" id="ARBA00022475"/>
    </source>
</evidence>
<dbReference type="PROSITE" id="PS50887">
    <property type="entry name" value="GGDEF"/>
    <property type="match status" value="1"/>
</dbReference>
<name>C9R7Y4_AMMDK</name>
<dbReference type="EMBL" id="CP001785">
    <property type="protein sequence ID" value="ACX52413.1"/>
    <property type="molecule type" value="Genomic_DNA"/>
</dbReference>
<dbReference type="Gene3D" id="3.30.70.270">
    <property type="match status" value="1"/>
</dbReference>
<dbReference type="InterPro" id="IPR033463">
    <property type="entry name" value="sCache_3"/>
</dbReference>
<evidence type="ECO:0000259" key="8">
    <source>
        <dbReference type="PROSITE" id="PS50887"/>
    </source>
</evidence>
<evidence type="ECO:0000313" key="10">
    <source>
        <dbReference type="Proteomes" id="UP000002620"/>
    </source>
</evidence>
<evidence type="ECO:0000256" key="6">
    <source>
        <dbReference type="SAM" id="Phobius"/>
    </source>
</evidence>
<evidence type="ECO:0000256" key="3">
    <source>
        <dbReference type="ARBA" id="ARBA00022692"/>
    </source>
</evidence>
<dbReference type="SMART" id="SM00304">
    <property type="entry name" value="HAMP"/>
    <property type="match status" value="1"/>
</dbReference>
<dbReference type="PANTHER" id="PTHR45138">
    <property type="entry name" value="REGULATORY COMPONENTS OF SENSORY TRANSDUCTION SYSTEM"/>
    <property type="match status" value="1"/>
</dbReference>
<dbReference type="PANTHER" id="PTHR45138:SF9">
    <property type="entry name" value="DIGUANYLATE CYCLASE DGCM-RELATED"/>
    <property type="match status" value="1"/>
</dbReference>
<dbReference type="HOGENOM" id="CLU_443889_0_0_9"/>
<dbReference type="InterPro" id="IPR043128">
    <property type="entry name" value="Rev_trsase/Diguanyl_cyclase"/>
</dbReference>
<dbReference type="OrthoDB" id="9783388at2"/>
<dbReference type="STRING" id="429009.Adeg_1306"/>
<dbReference type="InterPro" id="IPR050469">
    <property type="entry name" value="Diguanylate_Cyclase"/>
</dbReference>
<dbReference type="Proteomes" id="UP000002620">
    <property type="component" value="Chromosome"/>
</dbReference>
<dbReference type="InterPro" id="IPR000160">
    <property type="entry name" value="GGDEF_dom"/>
</dbReference>
<keyword evidence="3 6" id="KW-0812">Transmembrane</keyword>
<dbReference type="PROSITE" id="PS50885">
    <property type="entry name" value="HAMP"/>
    <property type="match status" value="1"/>
</dbReference>
<keyword evidence="2" id="KW-1003">Cell membrane</keyword>
<dbReference type="InterPro" id="IPR029151">
    <property type="entry name" value="Sensor-like_sf"/>
</dbReference>
<dbReference type="Pfam" id="PF17202">
    <property type="entry name" value="sCache_3_3"/>
    <property type="match status" value="1"/>
</dbReference>
<dbReference type="GO" id="GO:0052621">
    <property type="term" value="F:diguanylate cyclase activity"/>
    <property type="evidence" value="ECO:0007669"/>
    <property type="project" value="TreeGrafter"/>
</dbReference>
<dbReference type="CDD" id="cd01949">
    <property type="entry name" value="GGDEF"/>
    <property type="match status" value="1"/>
</dbReference>
<dbReference type="GO" id="GO:0007165">
    <property type="term" value="P:signal transduction"/>
    <property type="evidence" value="ECO:0007669"/>
    <property type="project" value="InterPro"/>
</dbReference>
<dbReference type="InterPro" id="IPR029016">
    <property type="entry name" value="GAF-like_dom_sf"/>
</dbReference>
<feature type="domain" description="GGDEF" evidence="8">
    <location>
        <begin position="461"/>
        <end position="594"/>
    </location>
</feature>
<gene>
    <name evidence="9" type="ordered locus">Adeg_1306</name>
</gene>
<dbReference type="Gene3D" id="6.10.340.10">
    <property type="match status" value="1"/>
</dbReference>
<organism evidence="9 10">
    <name type="scientific">Ammonifex degensii (strain DSM 10501 / KC4)</name>
    <dbReference type="NCBI Taxonomy" id="429009"/>
    <lineage>
        <taxon>Bacteria</taxon>
        <taxon>Bacillati</taxon>
        <taxon>Bacillota</taxon>
        <taxon>Clostridia</taxon>
        <taxon>Thermoanaerobacterales</taxon>
        <taxon>Thermoanaerobacteraceae</taxon>
        <taxon>Ammonifex</taxon>
    </lineage>
</organism>
<dbReference type="SUPFAM" id="SSF55073">
    <property type="entry name" value="Nucleotide cyclase"/>
    <property type="match status" value="1"/>
</dbReference>
<evidence type="ECO:0000256" key="5">
    <source>
        <dbReference type="ARBA" id="ARBA00023136"/>
    </source>
</evidence>
<dbReference type="SMART" id="SM00267">
    <property type="entry name" value="GGDEF"/>
    <property type="match status" value="1"/>
</dbReference>
<proteinExistence type="predicted"/>
<feature type="domain" description="HAMP" evidence="7">
    <location>
        <begin position="206"/>
        <end position="258"/>
    </location>
</feature>
<evidence type="ECO:0000256" key="4">
    <source>
        <dbReference type="ARBA" id="ARBA00022989"/>
    </source>
</evidence>
<dbReference type="SUPFAM" id="SSF103190">
    <property type="entry name" value="Sensory domain-like"/>
    <property type="match status" value="1"/>
</dbReference>
<keyword evidence="10" id="KW-1185">Reference proteome</keyword>
<dbReference type="AlphaFoldDB" id="C9R7Y4"/>
<dbReference type="RefSeq" id="WP_015739290.1">
    <property type="nucleotide sequence ID" value="NC_013385.1"/>
</dbReference>
<feature type="transmembrane region" description="Helical" evidence="6">
    <location>
        <begin position="12"/>
        <end position="35"/>
    </location>
</feature>
<protein>
    <submittedName>
        <fullName evidence="9">Diguanylate cyclase</fullName>
    </submittedName>
</protein>
<dbReference type="Pfam" id="PF00990">
    <property type="entry name" value="GGDEF"/>
    <property type="match status" value="1"/>
</dbReference>
<dbReference type="Gene3D" id="3.30.450.40">
    <property type="match status" value="1"/>
</dbReference>
<dbReference type="NCBIfam" id="TIGR00254">
    <property type="entry name" value="GGDEF"/>
    <property type="match status" value="1"/>
</dbReference>
<dbReference type="GO" id="GO:0043709">
    <property type="term" value="P:cell adhesion involved in single-species biofilm formation"/>
    <property type="evidence" value="ECO:0007669"/>
    <property type="project" value="TreeGrafter"/>
</dbReference>
<keyword evidence="5 6" id="KW-0472">Membrane</keyword>
<dbReference type="KEGG" id="adg:Adeg_1306"/>
<dbReference type="SUPFAM" id="SSF55781">
    <property type="entry name" value="GAF domain-like"/>
    <property type="match status" value="1"/>
</dbReference>
<accession>C9R7Y4</accession>
<dbReference type="eggNOG" id="COG3706">
    <property type="taxonomic scope" value="Bacteria"/>
</dbReference>
<reference evidence="9 10" key="1">
    <citation type="submission" date="2009-10" db="EMBL/GenBank/DDBJ databases">
        <title>Complete sequence of chromosome of Ammonifex degensii KC4.</title>
        <authorList>
            <consortium name="US DOE Joint Genome Institute"/>
            <person name="Kerfeld C."/>
            <person name="Goodner B."/>
            <person name="Huber H."/>
            <person name="Stetter K."/>
            <person name="Lucas S."/>
            <person name="Copeland A."/>
            <person name="Lapidus A."/>
            <person name="Glavina del Rio T."/>
            <person name="Dalin E."/>
            <person name="Tice H."/>
            <person name="Bruce D."/>
            <person name="Goodwin L."/>
            <person name="Pitluck S."/>
            <person name="Saunders E."/>
            <person name="Brettin T."/>
            <person name="Detter J.C."/>
            <person name="Han C."/>
            <person name="Larimer F."/>
            <person name="Land M."/>
            <person name="Hauser L."/>
            <person name="Kyrpides N."/>
            <person name="Ovchinnikova G."/>
            <person name="Richardson P."/>
        </authorList>
    </citation>
    <scope>NUCLEOTIDE SEQUENCE [LARGE SCALE GENOMIC DNA]</scope>
    <source>
        <strain evidence="10">DSM 10501 / KC4</strain>
    </source>
</reference>
<feature type="transmembrane region" description="Helical" evidence="6">
    <location>
        <begin position="187"/>
        <end position="209"/>
    </location>
</feature>
<dbReference type="eggNOG" id="COG3290">
    <property type="taxonomic scope" value="Bacteria"/>
</dbReference>
<sequence length="615" mass="68295">MWKPKSLRSRILGLLVLSLITYAVVASVATSAILVRCAEEGALSKVKADLNLAEALIDSLYPGPWEKRGDKLYKGDVLMNNNPIVNRITALTGDTCTIFLEDVRIATTVPGPSGKPAVGTKLSPEVAQVVLNEGKDYYGPAIVVGKPYQTAYRPLRNSKGEIVGILYVGTPQAQIRSMVYRLLASKALLLVGLLVALGTITTVTFARWFSPLEEISQALRAVAREDYSRPLTPSRYTEFEGIIDAVERMRRDIKQTFNRLNDLSNFGMRAAALVMEPEAIELLVHYLKRLGVDEIVVVLIDEKTGKGRLVATYSSATGRTEYFGEQCSYPPTPALNEVNLCYVVRILAPYCVDDVNEELDCRYACHVNPEVKSYVCYPMAVGGRTLGWVRVGSRQPYFFDAETKRSIEGYVSITAAMIANLRLSELNRRLSLIDPLTQLYNRRFLEEYLTHQVVEAQRLNRPFSILFIDVDQFKNVNDFYGHEVGDIALTLLAQTIKQNLREADAVVRYGGEEFIAVLPGTDLEGAAQAAEKVRRAVAETPICLESGENIFLTVSIGVAQYRIGLNPEEVIQRADEAMYQAKIKGKNLVVAYHEGENKFVVKTPKNTNDAPLSPH</sequence>
<comment type="subcellular location">
    <subcellularLocation>
        <location evidence="1">Cell membrane</location>
        <topology evidence="1">Multi-pass membrane protein</topology>
    </subcellularLocation>
</comment>
<evidence type="ECO:0000313" key="9">
    <source>
        <dbReference type="EMBL" id="ACX52413.1"/>
    </source>
</evidence>
<evidence type="ECO:0000259" key="7">
    <source>
        <dbReference type="PROSITE" id="PS50885"/>
    </source>
</evidence>
<dbReference type="InterPro" id="IPR003660">
    <property type="entry name" value="HAMP_dom"/>
</dbReference>
<dbReference type="GO" id="GO:0005886">
    <property type="term" value="C:plasma membrane"/>
    <property type="evidence" value="ECO:0007669"/>
    <property type="project" value="UniProtKB-SubCell"/>
</dbReference>
<dbReference type="eggNOG" id="COG2203">
    <property type="taxonomic scope" value="Bacteria"/>
</dbReference>
<dbReference type="GO" id="GO:1902201">
    <property type="term" value="P:negative regulation of bacterial-type flagellum-dependent cell motility"/>
    <property type="evidence" value="ECO:0007669"/>
    <property type="project" value="TreeGrafter"/>
</dbReference>
<keyword evidence="4 6" id="KW-1133">Transmembrane helix</keyword>
<evidence type="ECO:0000256" key="1">
    <source>
        <dbReference type="ARBA" id="ARBA00004651"/>
    </source>
</evidence>
<dbReference type="InterPro" id="IPR029787">
    <property type="entry name" value="Nucleotide_cyclase"/>
</dbReference>